<evidence type="ECO:0000256" key="2">
    <source>
        <dbReference type="ARBA" id="ARBA00022475"/>
    </source>
</evidence>
<evidence type="ECO:0000313" key="8">
    <source>
        <dbReference type="Proteomes" id="UP000316008"/>
    </source>
</evidence>
<reference evidence="7 8" key="1">
    <citation type="submission" date="2019-07" db="EMBL/GenBank/DDBJ databases">
        <authorList>
            <person name="Huq M.A."/>
        </authorList>
    </citation>
    <scope>NUCLEOTIDE SEQUENCE [LARGE SCALE GENOMIC DNA]</scope>
    <source>
        <strain evidence="7 8">MAH-3</strain>
    </source>
</reference>
<feature type="transmembrane region" description="Helical" evidence="6">
    <location>
        <begin position="7"/>
        <end position="26"/>
    </location>
</feature>
<dbReference type="Pfam" id="PF03706">
    <property type="entry name" value="LPG_synthase_TM"/>
    <property type="match status" value="1"/>
</dbReference>
<gene>
    <name evidence="7" type="ORF">FO442_13830</name>
</gene>
<dbReference type="OrthoDB" id="9812094at2"/>
<organism evidence="7 8">
    <name type="scientific">Fluviicola chungangensis</name>
    <dbReference type="NCBI Taxonomy" id="2597671"/>
    <lineage>
        <taxon>Bacteria</taxon>
        <taxon>Pseudomonadati</taxon>
        <taxon>Bacteroidota</taxon>
        <taxon>Flavobacteriia</taxon>
        <taxon>Flavobacteriales</taxon>
        <taxon>Crocinitomicaceae</taxon>
        <taxon>Fluviicola</taxon>
    </lineage>
</organism>
<dbReference type="PANTHER" id="PTHR39087:SF2">
    <property type="entry name" value="UPF0104 MEMBRANE PROTEIN MJ1595"/>
    <property type="match status" value="1"/>
</dbReference>
<feature type="transmembrane region" description="Helical" evidence="6">
    <location>
        <begin position="299"/>
        <end position="326"/>
    </location>
</feature>
<keyword evidence="4 6" id="KW-1133">Transmembrane helix</keyword>
<dbReference type="RefSeq" id="WP_144333800.1">
    <property type="nucleotide sequence ID" value="NZ_VLPL01000007.1"/>
</dbReference>
<protein>
    <submittedName>
        <fullName evidence="7">Flippase-like domain-containing protein</fullName>
    </submittedName>
</protein>
<dbReference type="GO" id="GO:0005886">
    <property type="term" value="C:plasma membrane"/>
    <property type="evidence" value="ECO:0007669"/>
    <property type="project" value="UniProtKB-SubCell"/>
</dbReference>
<dbReference type="EMBL" id="VLPL01000007">
    <property type="protein sequence ID" value="TSJ41539.1"/>
    <property type="molecule type" value="Genomic_DNA"/>
</dbReference>
<dbReference type="NCBIfam" id="TIGR00374">
    <property type="entry name" value="flippase-like domain"/>
    <property type="match status" value="1"/>
</dbReference>
<feature type="transmembrane region" description="Helical" evidence="6">
    <location>
        <begin position="222"/>
        <end position="244"/>
    </location>
</feature>
<keyword evidence="2" id="KW-1003">Cell membrane</keyword>
<feature type="transmembrane region" description="Helical" evidence="6">
    <location>
        <begin position="256"/>
        <end position="279"/>
    </location>
</feature>
<evidence type="ECO:0000256" key="6">
    <source>
        <dbReference type="SAM" id="Phobius"/>
    </source>
</evidence>
<evidence type="ECO:0000256" key="5">
    <source>
        <dbReference type="ARBA" id="ARBA00023136"/>
    </source>
</evidence>
<feature type="transmembrane region" description="Helical" evidence="6">
    <location>
        <begin position="199"/>
        <end position="216"/>
    </location>
</feature>
<sequence>MKKTAGILLKTVLPLALGVYLIWYFFHSMESAVKDAFYKALREANYFWVFLSLLLSFFALLSRAYRWKYLLEPMGYKTSLWNRYHAIMIGYIVNLTIPRAGEASRAAMLYRSDGVPFSKSFGTILAERVFDLILLFSVALIASIVGAGDFWKIKDLIEAKFSGDPESASNFQLIKWIVAGIVLAGFCLVFFMRSIRLKVIGFIRGLFAGALSVFNTKNPVGFIGHTLFIWILYIVYFGICFFALDETSKVPPTGMLLAFLAGSLGITLTNGGMGIFPLVVGLVIEYYLKDQYGVQARGLGWALGMIIWASQTLLIILLGILSLFLLPKNYSKDGEIRANQA</sequence>
<proteinExistence type="predicted"/>
<evidence type="ECO:0000256" key="3">
    <source>
        <dbReference type="ARBA" id="ARBA00022692"/>
    </source>
</evidence>
<dbReference type="AlphaFoldDB" id="A0A556MP90"/>
<evidence type="ECO:0000256" key="1">
    <source>
        <dbReference type="ARBA" id="ARBA00004651"/>
    </source>
</evidence>
<comment type="subcellular location">
    <subcellularLocation>
        <location evidence="1">Cell membrane</location>
        <topology evidence="1">Multi-pass membrane protein</topology>
    </subcellularLocation>
</comment>
<keyword evidence="5 6" id="KW-0472">Membrane</keyword>
<feature type="transmembrane region" description="Helical" evidence="6">
    <location>
        <begin position="129"/>
        <end position="153"/>
    </location>
</feature>
<dbReference type="PANTHER" id="PTHR39087">
    <property type="entry name" value="UPF0104 MEMBRANE PROTEIN MJ1595"/>
    <property type="match status" value="1"/>
</dbReference>
<evidence type="ECO:0000313" key="7">
    <source>
        <dbReference type="EMBL" id="TSJ41539.1"/>
    </source>
</evidence>
<name>A0A556MP90_9FLAO</name>
<comment type="caution">
    <text evidence="7">The sequence shown here is derived from an EMBL/GenBank/DDBJ whole genome shotgun (WGS) entry which is preliminary data.</text>
</comment>
<dbReference type="Proteomes" id="UP000316008">
    <property type="component" value="Unassembled WGS sequence"/>
</dbReference>
<feature type="transmembrane region" description="Helical" evidence="6">
    <location>
        <begin position="173"/>
        <end position="192"/>
    </location>
</feature>
<feature type="transmembrane region" description="Helical" evidence="6">
    <location>
        <begin position="46"/>
        <end position="65"/>
    </location>
</feature>
<accession>A0A556MP90</accession>
<keyword evidence="3 6" id="KW-0812">Transmembrane</keyword>
<keyword evidence="8" id="KW-1185">Reference proteome</keyword>
<evidence type="ECO:0000256" key="4">
    <source>
        <dbReference type="ARBA" id="ARBA00022989"/>
    </source>
</evidence>
<dbReference type="InterPro" id="IPR022791">
    <property type="entry name" value="L-PG_synthase/AglD"/>
</dbReference>